<reference evidence="4 6" key="3">
    <citation type="submission" date="2018-08" db="EMBL/GenBank/DDBJ databases">
        <title>Draft genome sequence of Dialister pneumosintes KCOM 1685.</title>
        <authorList>
            <person name="Kook J.-K."/>
            <person name="Park S.-N."/>
            <person name="Lim Y.K."/>
        </authorList>
    </citation>
    <scope>NUCLEOTIDE SEQUENCE [LARGE SCALE GENOMIC DNA]</scope>
    <source>
        <strain evidence="4 6">KCOM 1685</strain>
    </source>
</reference>
<protein>
    <submittedName>
        <fullName evidence="4">OmpH family outer membrane protein</fullName>
    </submittedName>
</protein>
<dbReference type="GO" id="GO:0050821">
    <property type="term" value="P:protein stabilization"/>
    <property type="evidence" value="ECO:0007669"/>
    <property type="project" value="TreeGrafter"/>
</dbReference>
<dbReference type="PANTHER" id="PTHR35089:SF1">
    <property type="entry name" value="CHAPERONE PROTEIN SKP"/>
    <property type="match status" value="1"/>
</dbReference>
<evidence type="ECO:0000313" key="3">
    <source>
        <dbReference type="EMBL" id="AOH39094.1"/>
    </source>
</evidence>
<dbReference type="Proteomes" id="UP000094757">
    <property type="component" value="Chromosome"/>
</dbReference>
<evidence type="ECO:0000313" key="6">
    <source>
        <dbReference type="Proteomes" id="UP000266262"/>
    </source>
</evidence>
<evidence type="ECO:0000256" key="2">
    <source>
        <dbReference type="ARBA" id="ARBA00022729"/>
    </source>
</evidence>
<dbReference type="RefSeq" id="WP_022513493.1">
    <property type="nucleotide sequence ID" value="NZ_CP017037.1"/>
</dbReference>
<dbReference type="PROSITE" id="PS51257">
    <property type="entry name" value="PROKAR_LIPOPROTEIN"/>
    <property type="match status" value="1"/>
</dbReference>
<reference evidence="3" key="2">
    <citation type="submission" date="2016-08" db="EMBL/GenBank/DDBJ databases">
        <authorList>
            <person name="Seilhamer J.J."/>
        </authorList>
    </citation>
    <scope>NUCLEOTIDE SEQUENCE [LARGE SCALE GENOMIC DNA]</scope>
    <source>
        <strain evidence="3">F0677</strain>
    </source>
</reference>
<accession>A0A1B3WDQ1</accession>
<proteinExistence type="inferred from homology"/>
<gene>
    <name evidence="3" type="ORF">BCB69_03400</name>
    <name evidence="4" type="ORF">DX915_05940</name>
</gene>
<dbReference type="SUPFAM" id="SSF111384">
    <property type="entry name" value="OmpH-like"/>
    <property type="match status" value="1"/>
</dbReference>
<sequence length="140" mass="15589">MGQPMWKKLACIGLIMGTTILSGCGNQEKVAVVDYQKIEMKSAKVQTIEKEIEAKNKEIGEHLSAVQQQDISDEELQQKYVEAQQEQAIFIQSKQKQLQSLIEAQCQKIAKDKGYTIIMRSGMVPDGATDITDEVLTGLD</sequence>
<dbReference type="Gene3D" id="3.30.910.20">
    <property type="entry name" value="Skp domain"/>
    <property type="match status" value="1"/>
</dbReference>
<dbReference type="Proteomes" id="UP000266262">
    <property type="component" value="Unassembled WGS sequence"/>
</dbReference>
<dbReference type="GO" id="GO:0005829">
    <property type="term" value="C:cytosol"/>
    <property type="evidence" value="ECO:0007669"/>
    <property type="project" value="TreeGrafter"/>
</dbReference>
<dbReference type="EMBL" id="QWKU01000001">
    <property type="protein sequence ID" value="RID95001.1"/>
    <property type="molecule type" value="Genomic_DNA"/>
</dbReference>
<keyword evidence="2" id="KW-0732">Signal</keyword>
<keyword evidence="6" id="KW-1185">Reference proteome</keyword>
<reference evidence="5" key="1">
    <citation type="submission" date="2016-08" db="EMBL/GenBank/DDBJ databases">
        <authorList>
            <person name="Holder M.E."/>
            <person name="Ajami N.J."/>
            <person name="Petrosino J.F."/>
        </authorList>
    </citation>
    <scope>NUCLEOTIDE SEQUENCE [LARGE SCALE GENOMIC DNA]</scope>
    <source>
        <strain evidence="5">F0677</strain>
    </source>
</reference>
<evidence type="ECO:0000313" key="5">
    <source>
        <dbReference type="Proteomes" id="UP000094757"/>
    </source>
</evidence>
<evidence type="ECO:0000256" key="1">
    <source>
        <dbReference type="ARBA" id="ARBA00009091"/>
    </source>
</evidence>
<dbReference type="EMBL" id="CP017037">
    <property type="protein sequence ID" value="AOH39094.1"/>
    <property type="molecule type" value="Genomic_DNA"/>
</dbReference>
<dbReference type="GO" id="GO:0051082">
    <property type="term" value="F:unfolded protein binding"/>
    <property type="evidence" value="ECO:0007669"/>
    <property type="project" value="InterPro"/>
</dbReference>
<dbReference type="KEGG" id="dpn:BCB69_03400"/>
<comment type="similarity">
    <text evidence="1">Belongs to the Skp family.</text>
</comment>
<organism evidence="3 5">
    <name type="scientific">Dialister pneumosintes</name>
    <dbReference type="NCBI Taxonomy" id="39950"/>
    <lineage>
        <taxon>Bacteria</taxon>
        <taxon>Bacillati</taxon>
        <taxon>Bacillota</taxon>
        <taxon>Negativicutes</taxon>
        <taxon>Veillonellales</taxon>
        <taxon>Veillonellaceae</taxon>
        <taxon>Dialister</taxon>
    </lineage>
</organism>
<dbReference type="SMART" id="SM00935">
    <property type="entry name" value="OmpH"/>
    <property type="match status" value="1"/>
</dbReference>
<dbReference type="STRING" id="39950.BCB69_03400"/>
<dbReference type="AlphaFoldDB" id="A0A1B3WDQ1"/>
<dbReference type="OrthoDB" id="1629141at2"/>
<dbReference type="InterPro" id="IPR024930">
    <property type="entry name" value="Skp_dom_sf"/>
</dbReference>
<dbReference type="PANTHER" id="PTHR35089">
    <property type="entry name" value="CHAPERONE PROTEIN SKP"/>
    <property type="match status" value="1"/>
</dbReference>
<dbReference type="InterPro" id="IPR005632">
    <property type="entry name" value="Chaperone_Skp"/>
</dbReference>
<dbReference type="Pfam" id="PF03938">
    <property type="entry name" value="OmpH"/>
    <property type="match status" value="1"/>
</dbReference>
<evidence type="ECO:0000313" key="4">
    <source>
        <dbReference type="EMBL" id="RID95001.1"/>
    </source>
</evidence>
<name>A0A1B3WDQ1_9FIRM</name>